<dbReference type="AlphaFoldDB" id="A0AAV4U4U6"/>
<name>A0AAV4U4U6_CAEEX</name>
<organism evidence="2 3">
    <name type="scientific">Caerostris extrusa</name>
    <name type="common">Bark spider</name>
    <name type="synonym">Caerostris bankana</name>
    <dbReference type="NCBI Taxonomy" id="172846"/>
    <lineage>
        <taxon>Eukaryota</taxon>
        <taxon>Metazoa</taxon>
        <taxon>Ecdysozoa</taxon>
        <taxon>Arthropoda</taxon>
        <taxon>Chelicerata</taxon>
        <taxon>Arachnida</taxon>
        <taxon>Araneae</taxon>
        <taxon>Araneomorphae</taxon>
        <taxon>Entelegynae</taxon>
        <taxon>Araneoidea</taxon>
        <taxon>Araneidae</taxon>
        <taxon>Caerostris</taxon>
    </lineage>
</organism>
<accession>A0AAV4U4U6</accession>
<comment type="caution">
    <text evidence="2">The sequence shown here is derived from an EMBL/GenBank/DDBJ whole genome shotgun (WGS) entry which is preliminary data.</text>
</comment>
<sequence>MLTWEAHEGTAPPPAGRAELGPAADHLDEGVPPQVLLQLLSGVTGVELRAEASGVARKAHGFGPADSSCREHSSARTMMLLSSVGIV</sequence>
<proteinExistence type="predicted"/>
<evidence type="ECO:0000313" key="2">
    <source>
        <dbReference type="EMBL" id="GIY52768.1"/>
    </source>
</evidence>
<reference evidence="2 3" key="1">
    <citation type="submission" date="2021-06" db="EMBL/GenBank/DDBJ databases">
        <title>Caerostris extrusa draft genome.</title>
        <authorList>
            <person name="Kono N."/>
            <person name="Arakawa K."/>
        </authorList>
    </citation>
    <scope>NUCLEOTIDE SEQUENCE [LARGE SCALE GENOMIC DNA]</scope>
</reference>
<feature type="region of interest" description="Disordered" evidence="1">
    <location>
        <begin position="1"/>
        <end position="29"/>
    </location>
</feature>
<evidence type="ECO:0000313" key="3">
    <source>
        <dbReference type="Proteomes" id="UP001054945"/>
    </source>
</evidence>
<protein>
    <submittedName>
        <fullName evidence="2">Uncharacterized protein</fullName>
    </submittedName>
</protein>
<dbReference type="Proteomes" id="UP001054945">
    <property type="component" value="Unassembled WGS sequence"/>
</dbReference>
<keyword evidence="3" id="KW-1185">Reference proteome</keyword>
<evidence type="ECO:0000256" key="1">
    <source>
        <dbReference type="SAM" id="MobiDB-lite"/>
    </source>
</evidence>
<gene>
    <name evidence="2" type="ORF">CEXT_6431</name>
</gene>
<dbReference type="EMBL" id="BPLR01012286">
    <property type="protein sequence ID" value="GIY52768.1"/>
    <property type="molecule type" value="Genomic_DNA"/>
</dbReference>